<dbReference type="InterPro" id="IPR036849">
    <property type="entry name" value="Enolase-like_C_sf"/>
</dbReference>
<reference evidence="15 16" key="1">
    <citation type="journal article" date="2015" name="Mol. Plant Microbe Interact.">
        <title>Genome, transcriptome, and functional analyses of Penicillium expansum provide new insights into secondary metabolism and pathogenicity.</title>
        <authorList>
            <person name="Ballester A.R."/>
            <person name="Marcet-Houben M."/>
            <person name="Levin E."/>
            <person name="Sela N."/>
            <person name="Selma-Lazaro C."/>
            <person name="Carmona L."/>
            <person name="Wisniewski M."/>
            <person name="Droby S."/>
            <person name="Gonzalez-Candelas L."/>
            <person name="Gabaldon T."/>
        </authorList>
    </citation>
    <scope>NUCLEOTIDE SEQUENCE [LARGE SCALE GENOMIC DNA]</scope>
    <source>
        <strain evidence="15 16">MD-8</strain>
    </source>
</reference>
<comment type="catalytic activity">
    <reaction evidence="10">
        <text>(2R)-2-phosphoglycerate = phosphoenolpyruvate + H2O</text>
        <dbReference type="Rhea" id="RHEA:10164"/>
        <dbReference type="ChEBI" id="CHEBI:15377"/>
        <dbReference type="ChEBI" id="CHEBI:58289"/>
        <dbReference type="ChEBI" id="CHEBI:58702"/>
        <dbReference type="EC" id="4.2.1.11"/>
    </reaction>
</comment>
<dbReference type="Pfam" id="PF03952">
    <property type="entry name" value="Enolase_N"/>
    <property type="match status" value="1"/>
</dbReference>
<dbReference type="GeneID" id="27682175"/>
<keyword evidence="16" id="KW-1185">Reference proteome</keyword>
<protein>
    <recommendedName>
        <fullName evidence="5">Enolase</fullName>
        <ecNumber evidence="4">4.2.1.11</ecNumber>
    </recommendedName>
    <alternativeName>
        <fullName evidence="9">2-phosphoglycerate dehydratase</fullName>
    </alternativeName>
</protein>
<organism evidence="15 16">
    <name type="scientific">Penicillium expansum</name>
    <name type="common">Blue mold rot fungus</name>
    <dbReference type="NCBI Taxonomy" id="27334"/>
    <lineage>
        <taxon>Eukaryota</taxon>
        <taxon>Fungi</taxon>
        <taxon>Dikarya</taxon>
        <taxon>Ascomycota</taxon>
        <taxon>Pezizomycotina</taxon>
        <taxon>Eurotiomycetes</taxon>
        <taxon>Eurotiomycetidae</taxon>
        <taxon>Eurotiales</taxon>
        <taxon>Aspergillaceae</taxon>
        <taxon>Penicillium</taxon>
    </lineage>
</organism>
<evidence type="ECO:0000256" key="3">
    <source>
        <dbReference type="ARBA" id="ARBA00009604"/>
    </source>
</evidence>
<comment type="cofactor">
    <cofactor evidence="1">
        <name>Mg(2+)</name>
        <dbReference type="ChEBI" id="CHEBI:18420"/>
    </cofactor>
</comment>
<evidence type="ECO:0000259" key="13">
    <source>
        <dbReference type="SMART" id="SM01192"/>
    </source>
</evidence>
<dbReference type="SMART" id="SM01193">
    <property type="entry name" value="Enolase_N"/>
    <property type="match status" value="1"/>
</dbReference>
<feature type="domain" description="Enolase C-terminal TIM barrel" evidence="13">
    <location>
        <begin position="159"/>
        <end position="431"/>
    </location>
</feature>
<name>A0A0A2J6R3_PENEN</name>
<dbReference type="SUPFAM" id="SSF54826">
    <property type="entry name" value="Enolase N-terminal domain-like"/>
    <property type="match status" value="1"/>
</dbReference>
<dbReference type="HAMAP" id="MF_00318">
    <property type="entry name" value="Enolase"/>
    <property type="match status" value="1"/>
</dbReference>
<dbReference type="PRINTS" id="PR00148">
    <property type="entry name" value="ENOLASE"/>
</dbReference>
<evidence type="ECO:0000259" key="14">
    <source>
        <dbReference type="SMART" id="SM01193"/>
    </source>
</evidence>
<dbReference type="GO" id="GO:0006096">
    <property type="term" value="P:glycolytic process"/>
    <property type="evidence" value="ECO:0007669"/>
    <property type="project" value="UniProtKB-UniPathway"/>
</dbReference>
<keyword evidence="6" id="KW-0460">Magnesium</keyword>
<dbReference type="InterPro" id="IPR020809">
    <property type="entry name" value="Enolase_CS"/>
</dbReference>
<comment type="pathway">
    <text evidence="2">Carbohydrate degradation; glycolysis; pyruvate from D-glyceraldehyde 3-phosphate: step 4/5.</text>
</comment>
<dbReference type="GO" id="GO:0004634">
    <property type="term" value="F:phosphopyruvate hydratase activity"/>
    <property type="evidence" value="ECO:0007669"/>
    <property type="project" value="UniProtKB-EC"/>
</dbReference>
<sequence length="944" mass="103267">MIRSIQAAQRLDSRGHPTVQVDLTTDKGKRAPTVTKLTSYTDADTFRAIVPSGASTGANEAIELRDGDNSAYGGKGVQKAVSNIGLVIGPALVQSGLKVDTHQKMIDDFLKNLDGTDNKSKLGANAILGVSMACVRAGAAHSGVPLYEFLRRESGAKKPFVMPVPFFNVLNGGVHSGNKMAFQETMIAPVGASSFTEAVQMGSEVYQQLKKVIVEKFGTSATGIGDEGGFAPPISQPHEALDLLVEAVYRAGYTDRIKFAIDPASSEFFRGGKYDIGFKDDKPNPQSSQQLAELYRSLLQNYPIVLLEDPFAETDWDSWTEFNKKCPVELVGDDLLVTNTRNVQEANAKRACNSMLLKINQIGTISEAIEAADLAFSFDWSVFLSHRSGETTDDFIADLVVGLRTGHLKSGAPCRVPGDALDLPPRAVRDILRVCLGAKEYRFLHESVIKRAPAVQSKLPSPSRYDAIARPNNRHSEAAIRSSLRVLVGSGIALKLADLLMTRFQGAPQKKTRTSLLRSPKFRLSISLSLLLLIHRLLYRFLIRLRANLRTDDAKPFRERNPRISRALTSRFAPAIGASLAGFALGICPQDQLRLTAAIYTGTRSLEFFFNVLDSEGWLDKRPWWFGSWLLMPISFAQLFHAFVFDRETTPNWFPKVILKLSPSYIQGRPESLPDNIAWPEKEEIVNSLASIADLRWPAFVSPILHPGDPNTLPSSVASISPITGPAHPAISSLSCALLHPNLPNCSTAFLHHILLSVPLLARFLTTVTLALSIPKFKSILLQPISSVNTISKRIITMTAVLSAAIGTAWGSVCLLNNNLPRTTLPTKRFFLSGALGGLPFLFLGNSRSTFLWFFRAAVDSAYKTGVKRGLWKGRKGGELLLFVLSWALMGSILEGNPEAVQGGGLRKALAWLRGDGFADPVDIAKRKLRRESKKPEGNEVTSQ</sequence>
<dbReference type="Gene3D" id="3.30.390.10">
    <property type="entry name" value="Enolase-like, N-terminal domain"/>
    <property type="match status" value="1"/>
</dbReference>
<evidence type="ECO:0000256" key="8">
    <source>
        <dbReference type="ARBA" id="ARBA00023239"/>
    </source>
</evidence>
<feature type="transmembrane region" description="Helical" evidence="12">
    <location>
        <begin position="795"/>
        <end position="818"/>
    </location>
</feature>
<keyword evidence="12" id="KW-0812">Transmembrane</keyword>
<feature type="domain" description="Enolase N-terminal" evidence="14">
    <location>
        <begin position="2"/>
        <end position="150"/>
    </location>
</feature>
<proteinExistence type="inferred from homology"/>
<dbReference type="Gene3D" id="3.20.20.120">
    <property type="entry name" value="Enolase-like C-terminal domain"/>
    <property type="match status" value="1"/>
</dbReference>
<feature type="transmembrane region" description="Helical" evidence="12">
    <location>
        <begin position="830"/>
        <end position="855"/>
    </location>
</feature>
<dbReference type="InterPro" id="IPR000941">
    <property type="entry name" value="Enolase"/>
</dbReference>
<dbReference type="GO" id="GO:0000287">
    <property type="term" value="F:magnesium ion binding"/>
    <property type="evidence" value="ECO:0007669"/>
    <property type="project" value="InterPro"/>
</dbReference>
<keyword evidence="12" id="KW-1133">Transmembrane helix</keyword>
<dbReference type="InterPro" id="IPR029017">
    <property type="entry name" value="Enolase-like_N"/>
</dbReference>
<comment type="similarity">
    <text evidence="3">Belongs to the enolase family.</text>
</comment>
<dbReference type="UniPathway" id="UPA00109">
    <property type="reaction ID" value="UER00187"/>
</dbReference>
<dbReference type="EC" id="4.2.1.11" evidence="4"/>
<dbReference type="PROSITE" id="PS00164">
    <property type="entry name" value="ENOLASE"/>
    <property type="match status" value="1"/>
</dbReference>
<dbReference type="Pfam" id="PF00113">
    <property type="entry name" value="Enolase_C"/>
    <property type="match status" value="1"/>
</dbReference>
<keyword evidence="7" id="KW-0324">Glycolysis</keyword>
<dbReference type="PANTHER" id="PTHR11902:SF6">
    <property type="entry name" value="ENOLASE"/>
    <property type="match status" value="1"/>
</dbReference>
<dbReference type="SFLD" id="SFLDS00001">
    <property type="entry name" value="Enolase"/>
    <property type="match status" value="1"/>
</dbReference>
<dbReference type="InterPro" id="IPR020811">
    <property type="entry name" value="Enolase_N"/>
</dbReference>
<dbReference type="SMART" id="SM01192">
    <property type="entry name" value="Enolase_C"/>
    <property type="match status" value="1"/>
</dbReference>
<evidence type="ECO:0000256" key="10">
    <source>
        <dbReference type="ARBA" id="ARBA00048333"/>
    </source>
</evidence>
<feature type="region of interest" description="Disordered" evidence="11">
    <location>
        <begin position="1"/>
        <end position="20"/>
    </location>
</feature>
<dbReference type="InterPro" id="IPR020810">
    <property type="entry name" value="Enolase_C"/>
</dbReference>
<dbReference type="HOGENOM" id="CLU_013454_0_0_1"/>
<evidence type="ECO:0000256" key="12">
    <source>
        <dbReference type="SAM" id="Phobius"/>
    </source>
</evidence>
<dbReference type="STRING" id="27334.A0A0A2J6R3"/>
<dbReference type="SFLD" id="SFLDF00002">
    <property type="entry name" value="enolase"/>
    <property type="match status" value="1"/>
</dbReference>
<dbReference type="RefSeq" id="XP_016594031.1">
    <property type="nucleotide sequence ID" value="XM_016746755.1"/>
</dbReference>
<evidence type="ECO:0000256" key="11">
    <source>
        <dbReference type="SAM" id="MobiDB-lite"/>
    </source>
</evidence>
<keyword evidence="12" id="KW-0472">Membrane</keyword>
<dbReference type="CDD" id="cd03313">
    <property type="entry name" value="enolase"/>
    <property type="match status" value="1"/>
</dbReference>
<evidence type="ECO:0000256" key="7">
    <source>
        <dbReference type="ARBA" id="ARBA00023152"/>
    </source>
</evidence>
<accession>A0A0A2J6R3</accession>
<dbReference type="SFLD" id="SFLDG00178">
    <property type="entry name" value="enolase"/>
    <property type="match status" value="1"/>
</dbReference>
<comment type="caution">
    <text evidence="15">The sequence shown here is derived from an EMBL/GenBank/DDBJ whole genome shotgun (WGS) entry which is preliminary data.</text>
</comment>
<dbReference type="GO" id="GO:0000015">
    <property type="term" value="C:phosphopyruvate hydratase complex"/>
    <property type="evidence" value="ECO:0007669"/>
    <property type="project" value="InterPro"/>
</dbReference>
<keyword evidence="8" id="KW-0456">Lyase</keyword>
<dbReference type="SUPFAM" id="SSF51604">
    <property type="entry name" value="Enolase C-terminal domain-like"/>
    <property type="match status" value="1"/>
</dbReference>
<dbReference type="VEuPathDB" id="FungiDB:PEXP_104800"/>
<gene>
    <name evidence="15" type="ORF">PEX2_094850</name>
</gene>
<dbReference type="PANTHER" id="PTHR11902">
    <property type="entry name" value="ENOLASE"/>
    <property type="match status" value="1"/>
</dbReference>
<evidence type="ECO:0000313" key="16">
    <source>
        <dbReference type="Proteomes" id="UP000030143"/>
    </source>
</evidence>
<evidence type="ECO:0000256" key="6">
    <source>
        <dbReference type="ARBA" id="ARBA00022842"/>
    </source>
</evidence>
<dbReference type="AlphaFoldDB" id="A0A0A2J6R3"/>
<evidence type="ECO:0000256" key="5">
    <source>
        <dbReference type="ARBA" id="ARBA00017068"/>
    </source>
</evidence>
<dbReference type="EMBL" id="JQFZ01000311">
    <property type="protein sequence ID" value="KGO51019.1"/>
    <property type="molecule type" value="Genomic_DNA"/>
</dbReference>
<evidence type="ECO:0000256" key="9">
    <source>
        <dbReference type="ARBA" id="ARBA00032132"/>
    </source>
</evidence>
<evidence type="ECO:0000256" key="2">
    <source>
        <dbReference type="ARBA" id="ARBA00005031"/>
    </source>
</evidence>
<dbReference type="Proteomes" id="UP000030143">
    <property type="component" value="Unassembled WGS sequence"/>
</dbReference>
<evidence type="ECO:0000313" key="15">
    <source>
        <dbReference type="EMBL" id="KGO51019.1"/>
    </source>
</evidence>
<evidence type="ECO:0000256" key="4">
    <source>
        <dbReference type="ARBA" id="ARBA00012058"/>
    </source>
</evidence>
<evidence type="ECO:0000256" key="1">
    <source>
        <dbReference type="ARBA" id="ARBA00001946"/>
    </source>
</evidence>